<sequence>MGRAFDLIASFDLKGGRHMVATSFHYDPYSIEAMRNPQPLYRVLREDHPAYYMPDYDSWAFSRFEDCWAILNDSVNFSTAEGEMFAREQLLQHNAGPPRAHRLDPMDIFLNIDPPVHTKFRQVTAAPFLKGNVNKLADDIRQITRRRLDTLIERGEFDFHRDFAGYVGACTMCMITGMALDEAEHVASLVHQGMEREPDTPGFTERGRQFLGQIYGKIGELLRRRRAGESPPNRLLDALINTDMLGRPLTDADIMPQVNSIIVGGVESLPKVITGGIALLEQLPDQLAAIRADLDARIAPAFEEMLRLCAPAQWFGRTVARDVEVGGVALRPGQRVLMLLASSNRDPREFDGPEEFRWNRNPRRLISFGMGAHFCIGIHVARMEGQIMLREFLERVERWTCLRDQGHWAVSEFQIGWTSLPIRIEARR</sequence>
<dbReference type="Pfam" id="PF00067">
    <property type="entry name" value="p450"/>
    <property type="match status" value="1"/>
</dbReference>
<protein>
    <submittedName>
        <fullName evidence="3">Cytochrome P450</fullName>
    </submittedName>
</protein>
<dbReference type="GO" id="GO:0004497">
    <property type="term" value="F:monooxygenase activity"/>
    <property type="evidence" value="ECO:0007669"/>
    <property type="project" value="UniProtKB-KW"/>
</dbReference>
<name>A0A5D9C9A5_9SPHN</name>
<keyword evidence="2" id="KW-0560">Oxidoreductase</keyword>
<evidence type="ECO:0000313" key="4">
    <source>
        <dbReference type="Proteomes" id="UP000322077"/>
    </source>
</evidence>
<dbReference type="Proteomes" id="UP000322077">
    <property type="component" value="Unassembled WGS sequence"/>
</dbReference>
<dbReference type="GO" id="GO:0005506">
    <property type="term" value="F:iron ion binding"/>
    <property type="evidence" value="ECO:0007669"/>
    <property type="project" value="InterPro"/>
</dbReference>
<accession>A0A5D9C9A5</accession>
<evidence type="ECO:0000256" key="2">
    <source>
        <dbReference type="RuleBase" id="RU000461"/>
    </source>
</evidence>
<dbReference type="PANTHER" id="PTHR46696">
    <property type="entry name" value="P450, PUTATIVE (EUROFUNG)-RELATED"/>
    <property type="match status" value="1"/>
</dbReference>
<evidence type="ECO:0000313" key="3">
    <source>
        <dbReference type="EMBL" id="TZG27913.1"/>
    </source>
</evidence>
<keyword evidence="4" id="KW-1185">Reference proteome</keyword>
<dbReference type="InterPro" id="IPR002397">
    <property type="entry name" value="Cyt_P450_B"/>
</dbReference>
<dbReference type="GO" id="GO:0016705">
    <property type="term" value="F:oxidoreductase activity, acting on paired donors, with incorporation or reduction of molecular oxygen"/>
    <property type="evidence" value="ECO:0007669"/>
    <property type="project" value="InterPro"/>
</dbReference>
<dbReference type="PROSITE" id="PS00086">
    <property type="entry name" value="CYTOCHROME_P450"/>
    <property type="match status" value="1"/>
</dbReference>
<dbReference type="GO" id="GO:0020037">
    <property type="term" value="F:heme binding"/>
    <property type="evidence" value="ECO:0007669"/>
    <property type="project" value="InterPro"/>
</dbReference>
<gene>
    <name evidence="3" type="ORF">FYJ91_10240</name>
</gene>
<dbReference type="InterPro" id="IPR017972">
    <property type="entry name" value="Cyt_P450_CS"/>
</dbReference>
<keyword evidence="2" id="KW-0479">Metal-binding</keyword>
<comment type="caution">
    <text evidence="3">The sequence shown here is derived from an EMBL/GenBank/DDBJ whole genome shotgun (WGS) entry which is preliminary data.</text>
</comment>
<dbReference type="PANTHER" id="PTHR46696:SF1">
    <property type="entry name" value="CYTOCHROME P450 YJIB-RELATED"/>
    <property type="match status" value="1"/>
</dbReference>
<comment type="similarity">
    <text evidence="1 2">Belongs to the cytochrome P450 family.</text>
</comment>
<dbReference type="Gene3D" id="1.10.630.10">
    <property type="entry name" value="Cytochrome P450"/>
    <property type="match status" value="1"/>
</dbReference>
<keyword evidence="2" id="KW-0503">Monooxygenase</keyword>
<dbReference type="SUPFAM" id="SSF48264">
    <property type="entry name" value="Cytochrome P450"/>
    <property type="match status" value="1"/>
</dbReference>
<dbReference type="InterPro" id="IPR036396">
    <property type="entry name" value="Cyt_P450_sf"/>
</dbReference>
<keyword evidence="2" id="KW-0349">Heme</keyword>
<dbReference type="EMBL" id="VTOU01000002">
    <property type="protein sequence ID" value="TZG27913.1"/>
    <property type="molecule type" value="Genomic_DNA"/>
</dbReference>
<keyword evidence="2" id="KW-0408">Iron</keyword>
<dbReference type="AlphaFoldDB" id="A0A5D9C9A5"/>
<dbReference type="PRINTS" id="PR00359">
    <property type="entry name" value="BP450"/>
</dbReference>
<reference evidence="3 4" key="1">
    <citation type="submission" date="2019-08" db="EMBL/GenBank/DDBJ databases">
        <authorList>
            <person name="Wang G."/>
            <person name="Xu Z."/>
        </authorList>
    </citation>
    <scope>NUCLEOTIDE SEQUENCE [LARGE SCALE GENOMIC DNA]</scope>
    <source>
        <strain evidence="3 4">ZX</strain>
    </source>
</reference>
<dbReference type="InterPro" id="IPR001128">
    <property type="entry name" value="Cyt_P450"/>
</dbReference>
<organism evidence="3 4">
    <name type="scientific">Sphingomonas montanisoli</name>
    <dbReference type="NCBI Taxonomy" id="2606412"/>
    <lineage>
        <taxon>Bacteria</taxon>
        <taxon>Pseudomonadati</taxon>
        <taxon>Pseudomonadota</taxon>
        <taxon>Alphaproteobacteria</taxon>
        <taxon>Sphingomonadales</taxon>
        <taxon>Sphingomonadaceae</taxon>
        <taxon>Sphingomonas</taxon>
    </lineage>
</organism>
<proteinExistence type="inferred from homology"/>
<evidence type="ECO:0000256" key="1">
    <source>
        <dbReference type="ARBA" id="ARBA00010617"/>
    </source>
</evidence>